<reference evidence="5 6" key="1">
    <citation type="submission" date="2019-07" db="EMBL/GenBank/DDBJ databases">
        <title>Active sludge and wastewater microbial communities from Klosterneuburg, Austria.</title>
        <authorList>
            <person name="Wagner M."/>
        </authorList>
    </citation>
    <scope>NUCLEOTIDE SEQUENCE [LARGE SCALE GENOMIC DNA]</scope>
    <source>
        <strain evidence="5 6">Nm2</strain>
    </source>
</reference>
<feature type="domain" description="Aldehyde dehydrogenase" evidence="4">
    <location>
        <begin position="24"/>
        <end position="93"/>
    </location>
</feature>
<comment type="caution">
    <text evidence="5">The sequence shown here is derived from an EMBL/GenBank/DDBJ whole genome shotgun (WGS) entry which is preliminary data.</text>
</comment>
<comment type="similarity">
    <text evidence="1">Belongs to the aldehyde dehydrogenase family.</text>
</comment>
<evidence type="ECO:0000313" key="6">
    <source>
        <dbReference type="Proteomes" id="UP000324176"/>
    </source>
</evidence>
<dbReference type="PANTHER" id="PTHR42986">
    <property type="entry name" value="BENZALDEHYDE DEHYDROGENASE YFMT"/>
    <property type="match status" value="1"/>
</dbReference>
<dbReference type="SUPFAM" id="SSF53720">
    <property type="entry name" value="ALDH-like"/>
    <property type="match status" value="1"/>
</dbReference>
<evidence type="ECO:0000256" key="2">
    <source>
        <dbReference type="ARBA" id="ARBA00023002"/>
    </source>
</evidence>
<keyword evidence="2" id="KW-0560">Oxidoreductase</keyword>
<dbReference type="Gene3D" id="3.40.605.10">
    <property type="entry name" value="Aldehyde Dehydrogenase, Chain A, domain 1"/>
    <property type="match status" value="1"/>
</dbReference>
<dbReference type="Pfam" id="PF00171">
    <property type="entry name" value="Aldedh"/>
    <property type="match status" value="1"/>
</dbReference>
<dbReference type="GO" id="GO:0016491">
    <property type="term" value="F:oxidoreductase activity"/>
    <property type="evidence" value="ECO:0007669"/>
    <property type="project" value="UniProtKB-KW"/>
</dbReference>
<evidence type="ECO:0000313" key="5">
    <source>
        <dbReference type="EMBL" id="TYP81071.1"/>
    </source>
</evidence>
<gene>
    <name evidence="5" type="ORF">BCL69_10548</name>
</gene>
<evidence type="ECO:0000256" key="3">
    <source>
        <dbReference type="ARBA" id="ARBA00023027"/>
    </source>
</evidence>
<sequence>MHDGKKRYSTPYSNFDQLLINGQWRHGKGIEVLNALHPYNGNILVEIPHANRDDMDEADWGAAKAQPEWAALLPGERWASMRRAAQIMETRHE</sequence>
<dbReference type="InterPro" id="IPR016162">
    <property type="entry name" value="Ald_DH_N"/>
</dbReference>
<dbReference type="InterPro" id="IPR015590">
    <property type="entry name" value="Aldehyde_DH_dom"/>
</dbReference>
<dbReference type="AlphaFoldDB" id="A0A5D3Y922"/>
<dbReference type="PANTHER" id="PTHR42986:SF1">
    <property type="entry name" value="BENZALDEHYDE DEHYDROGENASE YFMT"/>
    <property type="match status" value="1"/>
</dbReference>
<dbReference type="EMBL" id="VNHT01000054">
    <property type="protein sequence ID" value="TYP81071.1"/>
    <property type="molecule type" value="Genomic_DNA"/>
</dbReference>
<dbReference type="Proteomes" id="UP000324176">
    <property type="component" value="Unassembled WGS sequence"/>
</dbReference>
<protein>
    <submittedName>
        <fullName evidence="5">Aldehyde dehydrogenase (NAD+)/glyceraldehyde-3-phosphate dehydrogenase (NADP+)</fullName>
    </submittedName>
</protein>
<accession>A0A5D3Y922</accession>
<name>A0A5D3Y922_9PROT</name>
<evidence type="ECO:0000259" key="4">
    <source>
        <dbReference type="Pfam" id="PF00171"/>
    </source>
</evidence>
<organism evidence="5 6">
    <name type="scientific">Nitrosomonas communis</name>
    <dbReference type="NCBI Taxonomy" id="44574"/>
    <lineage>
        <taxon>Bacteria</taxon>
        <taxon>Pseudomonadati</taxon>
        <taxon>Pseudomonadota</taxon>
        <taxon>Betaproteobacteria</taxon>
        <taxon>Nitrosomonadales</taxon>
        <taxon>Nitrosomonadaceae</taxon>
        <taxon>Nitrosomonas</taxon>
    </lineage>
</organism>
<evidence type="ECO:0000256" key="1">
    <source>
        <dbReference type="ARBA" id="ARBA00009986"/>
    </source>
</evidence>
<dbReference type="InterPro" id="IPR016161">
    <property type="entry name" value="Ald_DH/histidinol_DH"/>
</dbReference>
<keyword evidence="3" id="KW-0520">NAD</keyword>
<proteinExistence type="inferred from homology"/>